<gene>
    <name evidence="6" type="ORF">ACFSJ0_05045</name>
</gene>
<dbReference type="PANTHER" id="PTHR30055:SF234">
    <property type="entry name" value="HTH-TYPE TRANSCRIPTIONAL REGULATOR BETI"/>
    <property type="match status" value="1"/>
</dbReference>
<name>A0ABW4G0V8_9ACTN</name>
<evidence type="ECO:0000256" key="4">
    <source>
        <dbReference type="PROSITE-ProRule" id="PRU00335"/>
    </source>
</evidence>
<proteinExistence type="predicted"/>
<dbReference type="Pfam" id="PF00440">
    <property type="entry name" value="TetR_N"/>
    <property type="match status" value="1"/>
</dbReference>
<evidence type="ECO:0000259" key="5">
    <source>
        <dbReference type="PROSITE" id="PS50977"/>
    </source>
</evidence>
<dbReference type="PROSITE" id="PS50977">
    <property type="entry name" value="HTH_TETR_2"/>
    <property type="match status" value="1"/>
</dbReference>
<dbReference type="Proteomes" id="UP001597097">
    <property type="component" value="Unassembled WGS sequence"/>
</dbReference>
<dbReference type="InterPro" id="IPR050109">
    <property type="entry name" value="HTH-type_TetR-like_transc_reg"/>
</dbReference>
<organism evidence="6 7">
    <name type="scientific">Nonomuraea guangzhouensis</name>
    <dbReference type="NCBI Taxonomy" id="1291555"/>
    <lineage>
        <taxon>Bacteria</taxon>
        <taxon>Bacillati</taxon>
        <taxon>Actinomycetota</taxon>
        <taxon>Actinomycetes</taxon>
        <taxon>Streptosporangiales</taxon>
        <taxon>Streptosporangiaceae</taxon>
        <taxon>Nonomuraea</taxon>
    </lineage>
</organism>
<evidence type="ECO:0000256" key="3">
    <source>
        <dbReference type="ARBA" id="ARBA00023163"/>
    </source>
</evidence>
<evidence type="ECO:0000313" key="7">
    <source>
        <dbReference type="Proteomes" id="UP001597097"/>
    </source>
</evidence>
<evidence type="ECO:0000256" key="1">
    <source>
        <dbReference type="ARBA" id="ARBA00023015"/>
    </source>
</evidence>
<dbReference type="InterPro" id="IPR025996">
    <property type="entry name" value="MT1864/Rv1816-like_C"/>
</dbReference>
<keyword evidence="7" id="KW-1185">Reference proteome</keyword>
<protein>
    <submittedName>
        <fullName evidence="6">TetR/AcrR family transcriptional regulator</fullName>
    </submittedName>
</protein>
<keyword evidence="3" id="KW-0804">Transcription</keyword>
<evidence type="ECO:0000313" key="6">
    <source>
        <dbReference type="EMBL" id="MFD1536391.1"/>
    </source>
</evidence>
<reference evidence="7" key="1">
    <citation type="journal article" date="2019" name="Int. J. Syst. Evol. Microbiol.">
        <title>The Global Catalogue of Microorganisms (GCM) 10K type strain sequencing project: providing services to taxonomists for standard genome sequencing and annotation.</title>
        <authorList>
            <consortium name="The Broad Institute Genomics Platform"/>
            <consortium name="The Broad Institute Genome Sequencing Center for Infectious Disease"/>
            <person name="Wu L."/>
            <person name="Ma J."/>
        </authorList>
    </citation>
    <scope>NUCLEOTIDE SEQUENCE [LARGE SCALE GENOMIC DNA]</scope>
    <source>
        <strain evidence="7">CGMCC 1.15399</strain>
    </source>
</reference>
<feature type="domain" description="HTH tetR-type" evidence="5">
    <location>
        <begin position="1"/>
        <end position="55"/>
    </location>
</feature>
<feature type="DNA-binding region" description="H-T-H motif" evidence="4">
    <location>
        <begin position="18"/>
        <end position="37"/>
    </location>
</feature>
<comment type="caution">
    <text evidence="6">The sequence shown here is derived from an EMBL/GenBank/DDBJ whole genome shotgun (WGS) entry which is preliminary data.</text>
</comment>
<accession>A0ABW4G0V8</accession>
<dbReference type="RefSeq" id="WP_219530064.1">
    <property type="nucleotide sequence ID" value="NZ_JAHKRM010000008.1"/>
</dbReference>
<dbReference type="InterPro" id="IPR001647">
    <property type="entry name" value="HTH_TetR"/>
</dbReference>
<dbReference type="Pfam" id="PF13305">
    <property type="entry name" value="TetR_C_33"/>
    <property type="match status" value="1"/>
</dbReference>
<dbReference type="PANTHER" id="PTHR30055">
    <property type="entry name" value="HTH-TYPE TRANSCRIPTIONAL REGULATOR RUTR"/>
    <property type="match status" value="1"/>
</dbReference>
<dbReference type="EMBL" id="JBHUCM010000005">
    <property type="protein sequence ID" value="MFD1536391.1"/>
    <property type="molecule type" value="Genomic_DNA"/>
</dbReference>
<evidence type="ECO:0000256" key="2">
    <source>
        <dbReference type="ARBA" id="ARBA00023125"/>
    </source>
</evidence>
<keyword evidence="2 4" id="KW-0238">DNA-binding</keyword>
<sequence>MTAANRLLEDGATHESLSLRAVAREVGIAATSVYLHFPDKMSLLLAVYERHFVELINHIDQAVAQQTDPVARLRATAAAYCAFADDHPDVYRVMFMVPSVPDLPREISDDQLPGAAIIESVHEIIKDCIEAGRMPRTDPYAATLCLWAALHGIITLRAARPYVPWPPLDTLIDTLLVGSIGAT</sequence>
<keyword evidence="1" id="KW-0805">Transcription regulation</keyword>